<evidence type="ECO:0000256" key="1">
    <source>
        <dbReference type="ARBA" id="ARBA00008001"/>
    </source>
</evidence>
<dbReference type="Gene3D" id="1.10.132.70">
    <property type="match status" value="1"/>
</dbReference>
<evidence type="ECO:0000256" key="13">
    <source>
        <dbReference type="RuleBase" id="RU365061"/>
    </source>
</evidence>
<dbReference type="EMBL" id="JBBWWQ010000016">
    <property type="protein sequence ID" value="KAK8926041.1"/>
    <property type="molecule type" value="Genomic_DNA"/>
</dbReference>
<dbReference type="PROSITE" id="PS50878">
    <property type="entry name" value="RT_POL"/>
    <property type="match status" value="1"/>
</dbReference>
<dbReference type="AlphaFoldDB" id="A0AAP0FZ22"/>
<dbReference type="PANTHER" id="PTHR12066">
    <property type="entry name" value="TELOMERASE REVERSE TRANSCRIPTASE"/>
    <property type="match status" value="1"/>
</dbReference>
<evidence type="ECO:0000313" key="16">
    <source>
        <dbReference type="Proteomes" id="UP001418222"/>
    </source>
</evidence>
<dbReference type="GO" id="GO:0000781">
    <property type="term" value="C:chromosome, telomeric region"/>
    <property type="evidence" value="ECO:0007669"/>
    <property type="project" value="UniProtKB-SubCell"/>
</dbReference>
<dbReference type="Proteomes" id="UP001418222">
    <property type="component" value="Unassembled WGS sequence"/>
</dbReference>
<feature type="domain" description="Reverse transcriptase" evidence="14">
    <location>
        <begin position="181"/>
        <end position="536"/>
    </location>
</feature>
<evidence type="ECO:0000256" key="12">
    <source>
        <dbReference type="ARBA" id="ARBA00048173"/>
    </source>
</evidence>
<accession>A0AAP0FZ22</accession>
<sequence length="729" mass="85889">MCFLQHDLIDSYSTHQQVVSFVWAATRSLIPEDLLGDYMSWRALRKNISNFVKLRRFERFSLKQCMHQLKVSHYPFLSKTTFFNCTCNGFRKNDEKYRMRRKHFGKFCDDNCSLQNKLFRNWIYWYFSHVVVPLLGNNFYVTERETGKQDIFYYPRPIWKKLFRSTVSHLKDLNYSILDRTSLEKIFGGSTFGFSRIRFVPKEKNVRPLANLKAPSKFVFSSRKNVSAHVKAVKVQSKFIWYKSVNNVLHELYVVLKSIKAEDPNKLGASVFDYNEVYQRLYQFITRVRNGSEDFHKLFIVVADVAKAYDSIDQDMLIGIMNDVIPRDTYFFRNYSRFVCTKNSIKVMPYRLGSFHCSKNHDIMKIEASIQLNSSRHVFIDKGTGVEVSNHMLHRVLSEHLKHNILQIGPDYYLQEVGITQGSVLSSLLCSFYYGYLERNVIFPFLEKAYEISSRADERPQNLLLRFVDDFLFISTSEQQASSFFTRMRRGFKAFNSYMNFKKFGFNFNIEGNPVAERFYTGADGKKFIPWCGLLINSENLEIQADYTRYWGSHVSSTITIQPNTGSGCTLQKKLCDYVRPKCYPLFYDSNINSLPTVTLNAYQAFLLCAMKFHCYARSMPSFNELNPSYILDIFLFSFRYMYKLLKKRMHHVEVRQNVKPILKLRKTEMLWLGLCAYARVLKKKQSRYKELISMVRSKIAELDVDYSLPYLRYAVDDSHSSLFWEIAF</sequence>
<keyword evidence="4 13" id="KW-0158">Chromosome</keyword>
<evidence type="ECO:0000256" key="4">
    <source>
        <dbReference type="ARBA" id="ARBA00022454"/>
    </source>
</evidence>
<evidence type="ECO:0000256" key="8">
    <source>
        <dbReference type="ARBA" id="ARBA00022842"/>
    </source>
</evidence>
<dbReference type="InterPro" id="IPR049139">
    <property type="entry name" value="TERT_C"/>
</dbReference>
<keyword evidence="6 13" id="KW-0548">Nucleotidyltransferase</keyword>
<keyword evidence="10 13" id="KW-0695">RNA-directed DNA polymerase</keyword>
<keyword evidence="5 13" id="KW-0808">Transferase</keyword>
<comment type="similarity">
    <text evidence="1 13">Belongs to the reverse transcriptase family. Telomerase subfamily.</text>
</comment>
<dbReference type="Gene3D" id="1.10.357.90">
    <property type="match status" value="1"/>
</dbReference>
<dbReference type="Pfam" id="PF21399">
    <property type="entry name" value="TERT_C"/>
    <property type="match status" value="1"/>
</dbReference>
<keyword evidence="8 13" id="KW-0460">Magnesium</keyword>
<evidence type="ECO:0000256" key="2">
    <source>
        <dbReference type="ARBA" id="ARBA00012493"/>
    </source>
</evidence>
<keyword evidence="11 13" id="KW-0539">Nucleus</keyword>
<evidence type="ECO:0000256" key="11">
    <source>
        <dbReference type="ARBA" id="ARBA00023242"/>
    </source>
</evidence>
<evidence type="ECO:0000256" key="5">
    <source>
        <dbReference type="ARBA" id="ARBA00022679"/>
    </source>
</evidence>
<dbReference type="InterPro" id="IPR003545">
    <property type="entry name" value="Telomerase_RT"/>
</dbReference>
<comment type="catalytic activity">
    <reaction evidence="12 13">
        <text>DNA(n) + a 2'-deoxyribonucleoside 5'-triphosphate = DNA(n+1) + diphosphate</text>
        <dbReference type="Rhea" id="RHEA:22508"/>
        <dbReference type="Rhea" id="RHEA-COMP:17339"/>
        <dbReference type="Rhea" id="RHEA-COMP:17340"/>
        <dbReference type="ChEBI" id="CHEBI:33019"/>
        <dbReference type="ChEBI" id="CHEBI:61560"/>
        <dbReference type="ChEBI" id="CHEBI:173112"/>
        <dbReference type="EC" id="2.7.7.49"/>
    </reaction>
</comment>
<dbReference type="Gene3D" id="3.30.70.2630">
    <property type="match status" value="1"/>
</dbReference>
<dbReference type="GO" id="GO:0003720">
    <property type="term" value="F:telomerase activity"/>
    <property type="evidence" value="ECO:0007669"/>
    <property type="project" value="InterPro"/>
</dbReference>
<proteinExistence type="inferred from homology"/>
<evidence type="ECO:0000256" key="7">
    <source>
        <dbReference type="ARBA" id="ARBA00022723"/>
    </source>
</evidence>
<evidence type="ECO:0000256" key="10">
    <source>
        <dbReference type="ARBA" id="ARBA00022918"/>
    </source>
</evidence>
<evidence type="ECO:0000259" key="14">
    <source>
        <dbReference type="PROSITE" id="PS50878"/>
    </source>
</evidence>
<comment type="subcellular location">
    <subcellularLocation>
        <location evidence="13">Nucleus</location>
    </subcellularLocation>
    <subcellularLocation>
        <location evidence="13">Chromosome</location>
        <location evidence="13">Telomere</location>
    </subcellularLocation>
</comment>
<dbReference type="PRINTS" id="PR01365">
    <property type="entry name" value="TELOMERASERT"/>
</dbReference>
<protein>
    <recommendedName>
        <fullName evidence="3 13">Telomerase reverse transcriptase</fullName>
        <ecNumber evidence="2 13">2.7.7.49</ecNumber>
    </recommendedName>
    <alternativeName>
        <fullName evidence="13">Telomerase catalytic subunit</fullName>
    </alternativeName>
</protein>
<dbReference type="GO" id="GO:0070034">
    <property type="term" value="F:telomerase RNA binding"/>
    <property type="evidence" value="ECO:0007669"/>
    <property type="project" value="TreeGrafter"/>
</dbReference>
<keyword evidence="16" id="KW-1185">Reference proteome</keyword>
<reference evidence="15 16" key="1">
    <citation type="journal article" date="2022" name="Nat. Plants">
        <title>Genomes of leafy and leafless Platanthera orchids illuminate the evolution of mycoheterotrophy.</title>
        <authorList>
            <person name="Li M.H."/>
            <person name="Liu K.W."/>
            <person name="Li Z."/>
            <person name="Lu H.C."/>
            <person name="Ye Q.L."/>
            <person name="Zhang D."/>
            <person name="Wang J.Y."/>
            <person name="Li Y.F."/>
            <person name="Zhong Z.M."/>
            <person name="Liu X."/>
            <person name="Yu X."/>
            <person name="Liu D.K."/>
            <person name="Tu X.D."/>
            <person name="Liu B."/>
            <person name="Hao Y."/>
            <person name="Liao X.Y."/>
            <person name="Jiang Y.T."/>
            <person name="Sun W.H."/>
            <person name="Chen J."/>
            <person name="Chen Y.Q."/>
            <person name="Ai Y."/>
            <person name="Zhai J.W."/>
            <person name="Wu S.S."/>
            <person name="Zhou Z."/>
            <person name="Hsiao Y.Y."/>
            <person name="Wu W.L."/>
            <person name="Chen Y.Y."/>
            <person name="Lin Y.F."/>
            <person name="Hsu J.L."/>
            <person name="Li C.Y."/>
            <person name="Wang Z.W."/>
            <person name="Zhao X."/>
            <person name="Zhong W.Y."/>
            <person name="Ma X.K."/>
            <person name="Ma L."/>
            <person name="Huang J."/>
            <person name="Chen G.Z."/>
            <person name="Huang M.Z."/>
            <person name="Huang L."/>
            <person name="Peng D.H."/>
            <person name="Luo Y.B."/>
            <person name="Zou S.Q."/>
            <person name="Chen S.P."/>
            <person name="Lan S."/>
            <person name="Tsai W.C."/>
            <person name="Van de Peer Y."/>
            <person name="Liu Z.J."/>
        </authorList>
    </citation>
    <scope>NUCLEOTIDE SEQUENCE [LARGE SCALE GENOMIC DNA]</scope>
    <source>
        <strain evidence="15">Lor287</strain>
    </source>
</reference>
<dbReference type="PANTHER" id="PTHR12066:SF0">
    <property type="entry name" value="TELOMERASE REVERSE TRANSCRIPTASE"/>
    <property type="match status" value="1"/>
</dbReference>
<dbReference type="EC" id="2.7.7.49" evidence="2 13"/>
<dbReference type="GO" id="GO:0000333">
    <property type="term" value="C:telomerase catalytic core complex"/>
    <property type="evidence" value="ECO:0007669"/>
    <property type="project" value="TreeGrafter"/>
</dbReference>
<dbReference type="InterPro" id="IPR000477">
    <property type="entry name" value="RT_dom"/>
</dbReference>
<keyword evidence="9 13" id="KW-0779">Telomere</keyword>
<dbReference type="Pfam" id="PF12009">
    <property type="entry name" value="Telomerase_RBD"/>
    <property type="match status" value="1"/>
</dbReference>
<dbReference type="CDD" id="cd01648">
    <property type="entry name" value="TERT"/>
    <property type="match status" value="1"/>
</dbReference>
<evidence type="ECO:0000256" key="9">
    <source>
        <dbReference type="ARBA" id="ARBA00022895"/>
    </source>
</evidence>
<evidence type="ECO:0000256" key="6">
    <source>
        <dbReference type="ARBA" id="ARBA00022695"/>
    </source>
</evidence>
<dbReference type="GO" id="GO:0007004">
    <property type="term" value="P:telomere maintenance via telomerase"/>
    <property type="evidence" value="ECO:0007669"/>
    <property type="project" value="TreeGrafter"/>
</dbReference>
<name>A0AAP0FZ22_9ASPA</name>
<comment type="function">
    <text evidence="13">Telomerase is a ribonucleoprotein enzyme essential for the replication of chromosome termini in most eukaryotes. It elongates telomeres. It is a reverse transcriptase that adds simple sequence repeats to chromosome ends by copying a template sequence within the RNA component of the enzyme.</text>
</comment>
<dbReference type="InterPro" id="IPR021891">
    <property type="entry name" value="Telomerase_RBD"/>
</dbReference>
<evidence type="ECO:0000313" key="15">
    <source>
        <dbReference type="EMBL" id="KAK8926041.1"/>
    </source>
</evidence>
<dbReference type="SMART" id="SM00975">
    <property type="entry name" value="Telomerase_RBD"/>
    <property type="match status" value="1"/>
</dbReference>
<evidence type="ECO:0000256" key="3">
    <source>
        <dbReference type="ARBA" id="ARBA00016182"/>
    </source>
</evidence>
<gene>
    <name evidence="15" type="primary">TERT</name>
    <name evidence="15" type="ORF">KSP39_PZI018106</name>
</gene>
<dbReference type="GO" id="GO:0046872">
    <property type="term" value="F:metal ion binding"/>
    <property type="evidence" value="ECO:0007669"/>
    <property type="project" value="UniProtKB-KW"/>
</dbReference>
<comment type="caution">
    <text evidence="15">The sequence shown here is derived from an EMBL/GenBank/DDBJ whole genome shotgun (WGS) entry which is preliminary data.</text>
</comment>
<organism evidence="15 16">
    <name type="scientific">Platanthera zijinensis</name>
    <dbReference type="NCBI Taxonomy" id="2320716"/>
    <lineage>
        <taxon>Eukaryota</taxon>
        <taxon>Viridiplantae</taxon>
        <taxon>Streptophyta</taxon>
        <taxon>Embryophyta</taxon>
        <taxon>Tracheophyta</taxon>
        <taxon>Spermatophyta</taxon>
        <taxon>Magnoliopsida</taxon>
        <taxon>Liliopsida</taxon>
        <taxon>Asparagales</taxon>
        <taxon>Orchidaceae</taxon>
        <taxon>Orchidoideae</taxon>
        <taxon>Orchideae</taxon>
        <taxon>Orchidinae</taxon>
        <taxon>Platanthera</taxon>
    </lineage>
</organism>
<dbReference type="GO" id="GO:0042162">
    <property type="term" value="F:telomeric DNA binding"/>
    <property type="evidence" value="ECO:0007669"/>
    <property type="project" value="TreeGrafter"/>
</dbReference>
<keyword evidence="7 13" id="KW-0479">Metal-binding</keyword>